<name>A0A7S4I823_9EUKA</name>
<evidence type="ECO:0000256" key="1">
    <source>
        <dbReference type="ARBA" id="ARBA00001947"/>
    </source>
</evidence>
<evidence type="ECO:0000256" key="3">
    <source>
        <dbReference type="SAM" id="Phobius"/>
    </source>
</evidence>
<comment type="cofactor">
    <cofactor evidence="1">
        <name>Zn(2+)</name>
        <dbReference type="ChEBI" id="CHEBI:29105"/>
    </cofactor>
</comment>
<organism evidence="6">
    <name type="scientific">Vannella robusta</name>
    <dbReference type="NCBI Taxonomy" id="1487602"/>
    <lineage>
        <taxon>Eukaryota</taxon>
        <taxon>Amoebozoa</taxon>
        <taxon>Discosea</taxon>
        <taxon>Flabellinia</taxon>
        <taxon>Vannellidae</taxon>
        <taxon>Vannella</taxon>
    </lineage>
</organism>
<dbReference type="Gene3D" id="3.40.630.10">
    <property type="entry name" value="Zn peptidases"/>
    <property type="match status" value="1"/>
</dbReference>
<keyword evidence="3" id="KW-1133">Transmembrane helix</keyword>
<dbReference type="GO" id="GO:0006508">
    <property type="term" value="P:proteolysis"/>
    <property type="evidence" value="ECO:0007669"/>
    <property type="project" value="InterPro"/>
</dbReference>
<dbReference type="Pfam" id="PF02225">
    <property type="entry name" value="PA"/>
    <property type="match status" value="1"/>
</dbReference>
<reference evidence="6" key="1">
    <citation type="submission" date="2021-01" db="EMBL/GenBank/DDBJ databases">
        <authorList>
            <person name="Corre E."/>
            <person name="Pelletier E."/>
            <person name="Niang G."/>
            <person name="Scheremetjew M."/>
            <person name="Finn R."/>
            <person name="Kale V."/>
            <person name="Holt S."/>
            <person name="Cochrane G."/>
            <person name="Meng A."/>
            <person name="Brown T."/>
            <person name="Cohen L."/>
        </authorList>
    </citation>
    <scope>NUCLEOTIDE SEQUENCE</scope>
    <source>
        <strain evidence="6">DIVA3 518/3/11/1/6</strain>
    </source>
</reference>
<dbReference type="PANTHER" id="PTHR12147">
    <property type="entry name" value="METALLOPEPTIDASE M28 FAMILY MEMBER"/>
    <property type="match status" value="1"/>
</dbReference>
<sequence>MDPYFDAEDVTTVSKSASPSSKHFFLATTISIAVIALVFVSIELIGIFYAIDLLDVYVPEQREFQGNVNIFDIMEHLQEFEKIAQNFQSSRAMDLGYNASVSYVVSQLSQYPDYFPPDSITQQVFPVVQVENLEQPQFNQLSPSVVDYEYEIDFQSISYSGSGDITANMIFVGAGCTTNDYNSTTFTSGDIALALYTSDCSTSERAQMSMQMQAGGLLIYNDEEGLFSSSAKNPVTFPVFALSHEVGTELMHLQTTGNVVSLRLFSSTQEVTSNTINIIVDTPGGDDTNVIVSGSHLDSVPAGPGINDNGSGSAANLEIALQFARNNVNPTNKVRFAWWAAEELGLKGSTYYLDNLSQTQPTEVKNIAANVNYDMLGSPNFVRGIYNGSEAQENIRPGCEAITQLYKDFFIQYGIAYSLTPFTGRSDYGPFLDYDIPAGGLFSGAEVKKTSAERTTFGGISNASYDTCYHQSCDTVANINREALDQMAKAAASVVYSLAMDSDLRSFLQTVKVQ</sequence>
<feature type="transmembrane region" description="Helical" evidence="3">
    <location>
        <begin position="24"/>
        <end position="51"/>
    </location>
</feature>
<accession>A0A7S4I823</accession>
<proteinExistence type="inferred from homology"/>
<dbReference type="InterPro" id="IPR003137">
    <property type="entry name" value="PA_domain"/>
</dbReference>
<feature type="domain" description="PA" evidence="4">
    <location>
        <begin position="173"/>
        <end position="250"/>
    </location>
</feature>
<keyword evidence="3" id="KW-0472">Membrane</keyword>
<dbReference type="GO" id="GO:0008235">
    <property type="term" value="F:metalloexopeptidase activity"/>
    <property type="evidence" value="ECO:0007669"/>
    <property type="project" value="InterPro"/>
</dbReference>
<comment type="similarity">
    <text evidence="2">Belongs to the peptidase M28 family. M28B subfamily.</text>
</comment>
<dbReference type="InterPro" id="IPR007484">
    <property type="entry name" value="Peptidase_M28"/>
</dbReference>
<dbReference type="SUPFAM" id="SSF52025">
    <property type="entry name" value="PA domain"/>
    <property type="match status" value="1"/>
</dbReference>
<feature type="domain" description="Peptidase M28" evidence="5">
    <location>
        <begin position="277"/>
        <end position="494"/>
    </location>
</feature>
<evidence type="ECO:0008006" key="7">
    <source>
        <dbReference type="Google" id="ProtNLM"/>
    </source>
</evidence>
<gene>
    <name evidence="6" type="ORF">VSP0166_LOCUS9306</name>
</gene>
<dbReference type="SUPFAM" id="SSF53187">
    <property type="entry name" value="Zn-dependent exopeptidases"/>
    <property type="match status" value="1"/>
</dbReference>
<evidence type="ECO:0000259" key="5">
    <source>
        <dbReference type="Pfam" id="PF04389"/>
    </source>
</evidence>
<dbReference type="PANTHER" id="PTHR12147:SF26">
    <property type="entry name" value="PEPTIDASE M28 DOMAIN-CONTAINING PROTEIN"/>
    <property type="match status" value="1"/>
</dbReference>
<dbReference type="AlphaFoldDB" id="A0A7S4I823"/>
<evidence type="ECO:0000313" key="6">
    <source>
        <dbReference type="EMBL" id="CAE2221527.1"/>
    </source>
</evidence>
<dbReference type="InterPro" id="IPR045175">
    <property type="entry name" value="M28_fam"/>
</dbReference>
<dbReference type="EMBL" id="HBKP01013146">
    <property type="protein sequence ID" value="CAE2221527.1"/>
    <property type="molecule type" value="Transcribed_RNA"/>
</dbReference>
<evidence type="ECO:0000259" key="4">
    <source>
        <dbReference type="Pfam" id="PF02225"/>
    </source>
</evidence>
<evidence type="ECO:0000256" key="2">
    <source>
        <dbReference type="ARBA" id="ARBA00005634"/>
    </source>
</evidence>
<dbReference type="InterPro" id="IPR046450">
    <property type="entry name" value="PA_dom_sf"/>
</dbReference>
<dbReference type="Pfam" id="PF04389">
    <property type="entry name" value="Peptidase_M28"/>
    <property type="match status" value="1"/>
</dbReference>
<keyword evidence="3" id="KW-0812">Transmembrane</keyword>
<protein>
    <recommendedName>
        <fullName evidence="7">Peptide hydrolase</fullName>
    </recommendedName>
</protein>